<keyword evidence="3 7" id="KW-0479">Metal-binding</keyword>
<dbReference type="InterPro" id="IPR050705">
    <property type="entry name" value="Cytochrome_P450_3A"/>
</dbReference>
<keyword evidence="4 7" id="KW-0560">Oxidoreductase</keyword>
<reference evidence="10" key="1">
    <citation type="submission" date="2025-08" db="UniProtKB">
        <authorList>
            <consortium name="RefSeq"/>
        </authorList>
    </citation>
    <scope>IDENTIFICATION</scope>
    <source>
        <strain evidence="10">J_2021</strain>
        <tissue evidence="10">Erythrocytes</tissue>
    </source>
</reference>
<dbReference type="RefSeq" id="XP_041418974.1">
    <property type="nucleotide sequence ID" value="XM_041563040.1"/>
</dbReference>
<keyword evidence="8" id="KW-0472">Membrane</keyword>
<dbReference type="GO" id="GO:0020037">
    <property type="term" value="F:heme binding"/>
    <property type="evidence" value="ECO:0007669"/>
    <property type="project" value="UniProtKB-UniRule"/>
</dbReference>
<dbReference type="PANTHER" id="PTHR24302">
    <property type="entry name" value="CYTOCHROME P450 FAMILY 3"/>
    <property type="match status" value="1"/>
</dbReference>
<keyword evidence="2 7" id="KW-0349">Heme</keyword>
<dbReference type="Proteomes" id="UP000186698">
    <property type="component" value="Chromosome 5L"/>
</dbReference>
<comment type="cofactor">
    <cofactor evidence="7">
        <name>heme</name>
        <dbReference type="ChEBI" id="CHEBI:30413"/>
    </cofactor>
</comment>
<dbReference type="SUPFAM" id="SSF48264">
    <property type="entry name" value="Cytochrome P450"/>
    <property type="match status" value="1"/>
</dbReference>
<dbReference type="OrthoDB" id="1470350at2759"/>
<dbReference type="KEGG" id="xla:108716173"/>
<evidence type="ECO:0000256" key="7">
    <source>
        <dbReference type="RuleBase" id="RU368049"/>
    </source>
</evidence>
<dbReference type="PRINTS" id="PR01689">
    <property type="entry name" value="EP450IICYP3A"/>
</dbReference>
<dbReference type="GO" id="GO:0008395">
    <property type="term" value="F:steroid hydroxylase activity"/>
    <property type="evidence" value="ECO:0007669"/>
    <property type="project" value="TreeGrafter"/>
</dbReference>
<evidence type="ECO:0000256" key="6">
    <source>
        <dbReference type="ARBA" id="ARBA00023033"/>
    </source>
</evidence>
<evidence type="ECO:0000256" key="2">
    <source>
        <dbReference type="ARBA" id="ARBA00022617"/>
    </source>
</evidence>
<dbReference type="Gene3D" id="1.10.630.10">
    <property type="entry name" value="Cytochrome P450"/>
    <property type="match status" value="1"/>
</dbReference>
<evidence type="ECO:0000256" key="1">
    <source>
        <dbReference type="ARBA" id="ARBA00010617"/>
    </source>
</evidence>
<keyword evidence="5 7" id="KW-0408">Iron</keyword>
<evidence type="ECO:0000313" key="10">
    <source>
        <dbReference type="RefSeq" id="XP_041418974.1"/>
    </source>
</evidence>
<feature type="transmembrane region" description="Helical" evidence="8">
    <location>
        <begin position="12"/>
        <end position="33"/>
    </location>
</feature>
<organism evidence="9 10">
    <name type="scientific">Xenopus laevis</name>
    <name type="common">African clawed frog</name>
    <dbReference type="NCBI Taxonomy" id="8355"/>
    <lineage>
        <taxon>Eukaryota</taxon>
        <taxon>Metazoa</taxon>
        <taxon>Chordata</taxon>
        <taxon>Craniata</taxon>
        <taxon>Vertebrata</taxon>
        <taxon>Euteleostomi</taxon>
        <taxon>Amphibia</taxon>
        <taxon>Batrachia</taxon>
        <taxon>Anura</taxon>
        <taxon>Pipoidea</taxon>
        <taxon>Pipidae</taxon>
        <taxon>Xenopodinae</taxon>
        <taxon>Xenopus</taxon>
        <taxon>Xenopus</taxon>
    </lineage>
</organism>
<evidence type="ECO:0000256" key="3">
    <source>
        <dbReference type="ARBA" id="ARBA00022723"/>
    </source>
</evidence>
<gene>
    <name evidence="10" type="primary">LOC108716173</name>
</gene>
<comment type="similarity">
    <text evidence="1 7">Belongs to the cytochrome P450 family.</text>
</comment>
<evidence type="ECO:0000313" key="9">
    <source>
        <dbReference type="Proteomes" id="UP000186698"/>
    </source>
</evidence>
<evidence type="ECO:0000256" key="5">
    <source>
        <dbReference type="ARBA" id="ARBA00023004"/>
    </source>
</evidence>
<keyword evidence="7" id="KW-0256">Endoplasmic reticulum</keyword>
<dbReference type="PANTHER" id="PTHR24302:SF45">
    <property type="entry name" value="CYTOCHROME P450 3A"/>
    <property type="match status" value="1"/>
</dbReference>
<dbReference type="GO" id="GO:0005506">
    <property type="term" value="F:iron ion binding"/>
    <property type="evidence" value="ECO:0007669"/>
    <property type="project" value="UniProtKB-UniRule"/>
</dbReference>
<keyword evidence="9" id="KW-1185">Reference proteome</keyword>
<dbReference type="InterPro" id="IPR036396">
    <property type="entry name" value="Cyt_P450_sf"/>
</dbReference>
<dbReference type="AlphaFoldDB" id="A0A8J1KRW0"/>
<dbReference type="InterPro" id="IPR001128">
    <property type="entry name" value="Cyt_P450"/>
</dbReference>
<dbReference type="Pfam" id="PF00067">
    <property type="entry name" value="p450"/>
    <property type="match status" value="1"/>
</dbReference>
<comment type="subcellular location">
    <subcellularLocation>
        <location evidence="7">Endoplasmic reticulum membrane</location>
    </subcellularLocation>
    <subcellularLocation>
        <location evidence="7">Microsome membrane</location>
    </subcellularLocation>
</comment>
<keyword evidence="6 7" id="KW-0503">Monooxygenase</keyword>
<name>A0A8J1KRW0_XENLA</name>
<evidence type="ECO:0000256" key="4">
    <source>
        <dbReference type="ARBA" id="ARBA00023002"/>
    </source>
</evidence>
<dbReference type="CTD" id="108716173"/>
<protein>
    <recommendedName>
        <fullName evidence="7">Cytochrome P450 3A</fullName>
        <ecNumber evidence="7">1.14.14.-</ecNumber>
    </recommendedName>
</protein>
<keyword evidence="7" id="KW-0492">Microsome</keyword>
<evidence type="ECO:0000256" key="8">
    <source>
        <dbReference type="SAM" id="Phobius"/>
    </source>
</evidence>
<dbReference type="EC" id="1.14.14.-" evidence="7"/>
<comment type="function">
    <text evidence="7">Cytochromes P450 are a group of heme-thiolate monooxygenases. In liver microsomes, this enzyme is involved in an NADPH-dependent electron transport pathway. It oxidizes a variety of structurally unrelated compounds, including steroids, fatty acids, and xenobiotics.</text>
</comment>
<accession>A0A8J1KRW0</accession>
<dbReference type="GO" id="GO:0016712">
    <property type="term" value="F:oxidoreductase activity, acting on paired donors, with incorporation or reduction of molecular oxygen, reduced flavin or flavoprotein as one donor, and incorporation of one atom of oxygen"/>
    <property type="evidence" value="ECO:0007669"/>
    <property type="project" value="UniProtKB-EC"/>
</dbReference>
<keyword evidence="8" id="KW-1133">Transmembrane helix</keyword>
<comment type="catalytic activity">
    <reaction evidence="7">
        <text>an organic molecule + reduced [NADPH--hemoprotein reductase] + O2 = an alcohol + oxidized [NADPH--hemoprotein reductase] + H2O + H(+)</text>
        <dbReference type="Rhea" id="RHEA:17149"/>
        <dbReference type="Rhea" id="RHEA-COMP:11964"/>
        <dbReference type="Rhea" id="RHEA-COMP:11965"/>
        <dbReference type="ChEBI" id="CHEBI:15377"/>
        <dbReference type="ChEBI" id="CHEBI:15378"/>
        <dbReference type="ChEBI" id="CHEBI:15379"/>
        <dbReference type="ChEBI" id="CHEBI:30879"/>
        <dbReference type="ChEBI" id="CHEBI:57618"/>
        <dbReference type="ChEBI" id="CHEBI:58210"/>
        <dbReference type="ChEBI" id="CHEBI:142491"/>
        <dbReference type="EC" id="1.14.14.1"/>
    </reaction>
</comment>
<dbReference type="GO" id="GO:0005789">
    <property type="term" value="C:endoplasmic reticulum membrane"/>
    <property type="evidence" value="ECO:0007669"/>
    <property type="project" value="UniProtKB-SubCell"/>
</dbReference>
<dbReference type="GeneID" id="108716173"/>
<sequence>MNLIPHLSTGTWILLAALFLLILLYGIWPYGFFKKMGIPGPTPLPFIGTFLEFRKGMVQFDAECFKKYGKMWGTYDGRNPVLAIMDPAIIKTILVKECYTNFTNRRVR</sequence>
<dbReference type="InterPro" id="IPR008072">
    <property type="entry name" value="Cyt_P450_E_CYP3A"/>
</dbReference>
<proteinExistence type="inferred from homology"/>
<keyword evidence="8" id="KW-0812">Transmembrane</keyword>